<dbReference type="InterPro" id="IPR002893">
    <property type="entry name" value="Znf_MYND"/>
</dbReference>
<dbReference type="EMBL" id="CAJVPQ010002800">
    <property type="protein sequence ID" value="CAG8608811.1"/>
    <property type="molecule type" value="Genomic_DNA"/>
</dbReference>
<name>A0A9N9GIM7_9GLOM</name>
<feature type="domain" description="MYND-type" evidence="7">
    <location>
        <begin position="154"/>
        <end position="192"/>
    </location>
</feature>
<dbReference type="Proteomes" id="UP000789570">
    <property type="component" value="Unassembled WGS sequence"/>
</dbReference>
<dbReference type="PANTHER" id="PTHR12197">
    <property type="entry name" value="HISTONE-LYSINE N-METHYLTRANSFERASE SMYD"/>
    <property type="match status" value="1"/>
</dbReference>
<feature type="domain" description="SET" evidence="6">
    <location>
        <begin position="109"/>
        <end position="335"/>
    </location>
</feature>
<evidence type="ECO:0000313" key="8">
    <source>
        <dbReference type="EMBL" id="CAG8608811.1"/>
    </source>
</evidence>
<keyword evidence="2 4" id="KW-0863">Zinc-finger</keyword>
<accession>A0A9N9GIM7</accession>
<evidence type="ECO:0000256" key="4">
    <source>
        <dbReference type="PROSITE-ProRule" id="PRU00134"/>
    </source>
</evidence>
<evidence type="ECO:0000313" key="9">
    <source>
        <dbReference type="Proteomes" id="UP000789570"/>
    </source>
</evidence>
<comment type="caution">
    <text evidence="8">The sequence shown here is derived from an EMBL/GenBank/DDBJ whole genome shotgun (WGS) entry which is preliminary data.</text>
</comment>
<dbReference type="PROSITE" id="PS50865">
    <property type="entry name" value="ZF_MYND_2"/>
    <property type="match status" value="1"/>
</dbReference>
<dbReference type="GO" id="GO:0008270">
    <property type="term" value="F:zinc ion binding"/>
    <property type="evidence" value="ECO:0007669"/>
    <property type="project" value="UniProtKB-KW"/>
</dbReference>
<evidence type="ECO:0000256" key="3">
    <source>
        <dbReference type="ARBA" id="ARBA00022833"/>
    </source>
</evidence>
<evidence type="ECO:0000259" key="6">
    <source>
        <dbReference type="PROSITE" id="PS50280"/>
    </source>
</evidence>
<feature type="compositionally biased region" description="Basic and acidic residues" evidence="5">
    <location>
        <begin position="24"/>
        <end position="34"/>
    </location>
</feature>
<evidence type="ECO:0000259" key="7">
    <source>
        <dbReference type="PROSITE" id="PS50865"/>
    </source>
</evidence>
<dbReference type="Gene3D" id="6.10.140.2220">
    <property type="match status" value="1"/>
</dbReference>
<dbReference type="InterPro" id="IPR046341">
    <property type="entry name" value="SET_dom_sf"/>
</dbReference>
<dbReference type="AlphaFoldDB" id="A0A9N9GIM7"/>
<protein>
    <submittedName>
        <fullName evidence="8">15820_t:CDS:1</fullName>
    </submittedName>
</protein>
<keyword evidence="3" id="KW-0862">Zinc</keyword>
<dbReference type="Gene3D" id="2.170.270.10">
    <property type="entry name" value="SET domain"/>
    <property type="match status" value="1"/>
</dbReference>
<dbReference type="Gene3D" id="1.25.40.10">
    <property type="entry name" value="Tetratricopeptide repeat domain"/>
    <property type="match status" value="1"/>
</dbReference>
<evidence type="ECO:0000256" key="2">
    <source>
        <dbReference type="ARBA" id="ARBA00022771"/>
    </source>
</evidence>
<dbReference type="InterPro" id="IPR011990">
    <property type="entry name" value="TPR-like_helical_dom_sf"/>
</dbReference>
<dbReference type="GO" id="GO:0005634">
    <property type="term" value="C:nucleus"/>
    <property type="evidence" value="ECO:0007669"/>
    <property type="project" value="TreeGrafter"/>
</dbReference>
<organism evidence="8 9">
    <name type="scientific">Funneliformis caledonium</name>
    <dbReference type="NCBI Taxonomy" id="1117310"/>
    <lineage>
        <taxon>Eukaryota</taxon>
        <taxon>Fungi</taxon>
        <taxon>Fungi incertae sedis</taxon>
        <taxon>Mucoromycota</taxon>
        <taxon>Glomeromycotina</taxon>
        <taxon>Glomeromycetes</taxon>
        <taxon>Glomerales</taxon>
        <taxon>Glomeraceae</taxon>
        <taxon>Funneliformis</taxon>
    </lineage>
</organism>
<dbReference type="PROSITE" id="PS50280">
    <property type="entry name" value="SET"/>
    <property type="match status" value="1"/>
</dbReference>
<feature type="region of interest" description="Disordered" evidence="5">
    <location>
        <begin position="1"/>
        <end position="37"/>
    </location>
</feature>
<evidence type="ECO:0000256" key="5">
    <source>
        <dbReference type="SAM" id="MobiDB-lite"/>
    </source>
</evidence>
<dbReference type="InterPro" id="IPR050869">
    <property type="entry name" value="H3K4_H4K5_MeTrfase"/>
</dbReference>
<dbReference type="InterPro" id="IPR001214">
    <property type="entry name" value="SET_dom"/>
</dbReference>
<dbReference type="SMART" id="SM00317">
    <property type="entry name" value="SET"/>
    <property type="match status" value="1"/>
</dbReference>
<dbReference type="SUPFAM" id="SSF144232">
    <property type="entry name" value="HIT/MYND zinc finger-like"/>
    <property type="match status" value="1"/>
</dbReference>
<reference evidence="8" key="1">
    <citation type="submission" date="2021-06" db="EMBL/GenBank/DDBJ databases">
        <authorList>
            <person name="Kallberg Y."/>
            <person name="Tangrot J."/>
            <person name="Rosling A."/>
        </authorList>
    </citation>
    <scope>NUCLEOTIDE SEQUENCE</scope>
    <source>
        <strain evidence="8">UK204</strain>
    </source>
</reference>
<dbReference type="Pfam" id="PF00856">
    <property type="entry name" value="SET"/>
    <property type="match status" value="1"/>
</dbReference>
<dbReference type="Pfam" id="PF01753">
    <property type="entry name" value="zf-MYND"/>
    <property type="match status" value="1"/>
</dbReference>
<dbReference type="PROSITE" id="PS01360">
    <property type="entry name" value="ZF_MYND_1"/>
    <property type="match status" value="1"/>
</dbReference>
<sequence>MSQKSYKNKTLRGKVVSNSEEEEKTQSQKSKENSKQSLALCAAPPKLSFFDEIEESDITEYRPLKRISKDIPVNQRNKTQGTKTGTSIELKSSSNDQTLENLVIKSANKRLEIRMSDQSGRGLFALQNISPGALVMEDIPYSAVVDDANFFTTCSHCFMKGGKLSCCSACKLIHYCSKECQSNDWSNHQHECKVFVKVQRKPPTSIRLLCRILMRRMSDPASFKEIENLQSNRHLFKQEQIETFAQISMVIRDCVPKDALLSASELIELFCRFTENSFSILDGEMIPNGVAVYPNASLINHSCRPNCIIVFEKSKMMVRCIEPIVIGQEITINYTDLSQSGEERRKELQDRYFFLCRCELCEYYKKLHYDVADVEKKLSIAIELYDKGSNLRDRDDRQAITFFEQSFNIQNELLHKANYYLMRTCKSMVEIYCNLRDWKHALIHSFELIESYRILYSKLHPLLGIQLYSTARIYLSFNDNEIDIKYLEKIEESLREALKILEITHGFKHPLTKMVEMNLWDVEGEIKTKKKKAINQ</sequence>
<keyword evidence="1" id="KW-0479">Metal-binding</keyword>
<dbReference type="OrthoDB" id="265717at2759"/>
<evidence type="ECO:0000256" key="1">
    <source>
        <dbReference type="ARBA" id="ARBA00022723"/>
    </source>
</evidence>
<feature type="compositionally biased region" description="Basic residues" evidence="5">
    <location>
        <begin position="1"/>
        <end position="12"/>
    </location>
</feature>
<dbReference type="SUPFAM" id="SSF82199">
    <property type="entry name" value="SET domain"/>
    <property type="match status" value="1"/>
</dbReference>
<dbReference type="PANTHER" id="PTHR12197:SF251">
    <property type="entry name" value="EG:BACR7C10.4 PROTEIN"/>
    <property type="match status" value="1"/>
</dbReference>
<proteinExistence type="predicted"/>
<gene>
    <name evidence="8" type="ORF">FCALED_LOCUS8964</name>
</gene>
<keyword evidence="9" id="KW-1185">Reference proteome</keyword>
<dbReference type="Gene3D" id="1.10.220.160">
    <property type="match status" value="1"/>
</dbReference>